<accession>A0ACC4AS79</accession>
<comment type="caution">
    <text evidence="1">The sequence shown here is derived from an EMBL/GenBank/DDBJ whole genome shotgun (WGS) entry which is preliminary data.</text>
</comment>
<gene>
    <name evidence="1" type="ORF">D5086_031244</name>
</gene>
<evidence type="ECO:0000313" key="2">
    <source>
        <dbReference type="Proteomes" id="UP000309997"/>
    </source>
</evidence>
<keyword evidence="2" id="KW-1185">Reference proteome</keyword>
<organism evidence="1 2">
    <name type="scientific">Populus alba</name>
    <name type="common">White poplar</name>
    <dbReference type="NCBI Taxonomy" id="43335"/>
    <lineage>
        <taxon>Eukaryota</taxon>
        <taxon>Viridiplantae</taxon>
        <taxon>Streptophyta</taxon>
        <taxon>Embryophyta</taxon>
        <taxon>Tracheophyta</taxon>
        <taxon>Spermatophyta</taxon>
        <taxon>Magnoliopsida</taxon>
        <taxon>eudicotyledons</taxon>
        <taxon>Gunneridae</taxon>
        <taxon>Pentapetalae</taxon>
        <taxon>rosids</taxon>
        <taxon>fabids</taxon>
        <taxon>Malpighiales</taxon>
        <taxon>Salicaceae</taxon>
        <taxon>Saliceae</taxon>
        <taxon>Populus</taxon>
    </lineage>
</organism>
<name>A0ACC4AS79_POPAL</name>
<proteinExistence type="predicted"/>
<protein>
    <submittedName>
        <fullName evidence="1">Uncharacterized protein</fullName>
    </submittedName>
</protein>
<reference evidence="1 2" key="1">
    <citation type="journal article" date="2024" name="Plant Biotechnol. J.">
        <title>Genome and CRISPR/Cas9 system of a widespread forest tree (Populus alba) in the world.</title>
        <authorList>
            <person name="Liu Y.J."/>
            <person name="Jiang P.F."/>
            <person name="Han X.M."/>
            <person name="Li X.Y."/>
            <person name="Wang H.M."/>
            <person name="Wang Y.J."/>
            <person name="Wang X.X."/>
            <person name="Zeng Q.Y."/>
        </authorList>
    </citation>
    <scope>NUCLEOTIDE SEQUENCE [LARGE SCALE GENOMIC DNA]</scope>
    <source>
        <strain evidence="2">cv. PAL-ZL1</strain>
    </source>
</reference>
<evidence type="ECO:0000313" key="1">
    <source>
        <dbReference type="EMBL" id="KAL3568593.1"/>
    </source>
</evidence>
<sequence length="448" mass="48517">MGLLLMLLDLARKLGIFAALQFMILLVIRLLGFIIATYTESRGHNFTLSATFDEVDFCKYDGLVIPGGRAPEYLAMNESVLDCVGNFSDSGRPIASVCHGQLILAAANSVKGRKCTAYPAVKPVLIDAGAHWVEPETMKACVVDGNIITGATYEGHPEFIQLFVRALGGKITGSDKKIVFLCGDFMEDYEVTVPFQSLQALGCHVDAVSPKKKAGDICPTAVHDFEGDQTYSEKPGHNFILTASYEGLDASSYDALVIPGGRAPEYLALDETVIALVKEFMQSRKPVASICHGQQILAAAGVLKGKKMYCIPYGEAECCLGRATWLEPDPMLSWKAFGSLVEYFGIAVQWNSSKSSEQVTCMRGCGAVENGEIEQPNGNYASFSRKPVASICHGQQILAAAGVLKVVSCCLVRKPVRRLTNTMLSHVPWIIIFNAIKLVLEIGTDLSK</sequence>
<dbReference type="Proteomes" id="UP000309997">
    <property type="component" value="Unassembled WGS sequence"/>
</dbReference>
<dbReference type="EMBL" id="RCHU02000017">
    <property type="protein sequence ID" value="KAL3568593.1"/>
    <property type="molecule type" value="Genomic_DNA"/>
</dbReference>